<organism evidence="6 7">
    <name type="scientific">Hermanssonia centrifuga</name>
    <dbReference type="NCBI Taxonomy" id="98765"/>
    <lineage>
        <taxon>Eukaryota</taxon>
        <taxon>Fungi</taxon>
        <taxon>Dikarya</taxon>
        <taxon>Basidiomycota</taxon>
        <taxon>Agaricomycotina</taxon>
        <taxon>Agaricomycetes</taxon>
        <taxon>Polyporales</taxon>
        <taxon>Meruliaceae</taxon>
        <taxon>Hermanssonia</taxon>
    </lineage>
</organism>
<keyword evidence="7" id="KW-1185">Reference proteome</keyword>
<evidence type="ECO:0000256" key="3">
    <source>
        <dbReference type="PROSITE-ProRule" id="PRU00221"/>
    </source>
</evidence>
<dbReference type="SMART" id="SM00320">
    <property type="entry name" value="WD40"/>
    <property type="match status" value="2"/>
</dbReference>
<accession>A0A4S4KJQ4</accession>
<feature type="region of interest" description="Disordered" evidence="4">
    <location>
        <begin position="1"/>
        <end position="77"/>
    </location>
</feature>
<keyword evidence="2" id="KW-0677">Repeat</keyword>
<keyword evidence="5" id="KW-0472">Membrane</keyword>
<sequence>MSTSRSPYKLPRGERDADKVTYNPMADDRVDNDEFDPEDTERQTIGARGADNEPTRRHFSKEDTETARSDATGRIPKGEVAELVSSAGEGNSGQNLSGTRGIRVDAWKQDKEMDKMYVESGLADAVQDVEIKRGTGYSHSVAAFALFIIAAATFVLHTVQSHLYMSFFNTTSSSTAVGTAPAPDKDIELSEPPTDSISSLAFSPQADYLAVGSWDNNVRIYEVGANGQTQGKAIYVEDKDSSNNFSFKCHRRDQSPTSKDQSLVYAVNDIAFHPVHGTFSTCGSDGTINFWDKDARTRLKTFDPAPGPVPATCFNRTGTIFAYAISYDWSKGHSGMTPGHPNKVMLHGCKDDEVKRKPAKR</sequence>
<evidence type="ECO:0000256" key="2">
    <source>
        <dbReference type="ARBA" id="ARBA00022737"/>
    </source>
</evidence>
<evidence type="ECO:0000313" key="7">
    <source>
        <dbReference type="Proteomes" id="UP000309038"/>
    </source>
</evidence>
<keyword evidence="5" id="KW-1133">Transmembrane helix</keyword>
<evidence type="ECO:0000256" key="5">
    <source>
        <dbReference type="SAM" id="Phobius"/>
    </source>
</evidence>
<reference evidence="6 7" key="1">
    <citation type="submission" date="2019-02" db="EMBL/GenBank/DDBJ databases">
        <title>Genome sequencing of the rare red list fungi Phlebia centrifuga.</title>
        <authorList>
            <person name="Buettner E."/>
            <person name="Kellner H."/>
        </authorList>
    </citation>
    <scope>NUCLEOTIDE SEQUENCE [LARGE SCALE GENOMIC DNA]</scope>
    <source>
        <strain evidence="6 7">DSM 108282</strain>
    </source>
</reference>
<name>A0A4S4KJQ4_9APHY</name>
<dbReference type="Gene3D" id="2.130.10.10">
    <property type="entry name" value="YVTN repeat-like/Quinoprotein amine dehydrogenase"/>
    <property type="match status" value="2"/>
</dbReference>
<dbReference type="Proteomes" id="UP000309038">
    <property type="component" value="Unassembled WGS sequence"/>
</dbReference>
<dbReference type="Pfam" id="PF00400">
    <property type="entry name" value="WD40"/>
    <property type="match status" value="2"/>
</dbReference>
<evidence type="ECO:0000256" key="1">
    <source>
        <dbReference type="ARBA" id="ARBA00022574"/>
    </source>
</evidence>
<evidence type="ECO:0000256" key="4">
    <source>
        <dbReference type="SAM" id="MobiDB-lite"/>
    </source>
</evidence>
<proteinExistence type="predicted"/>
<comment type="caution">
    <text evidence="6">The sequence shown here is derived from an EMBL/GenBank/DDBJ whole genome shotgun (WGS) entry which is preliminary data.</text>
</comment>
<feature type="transmembrane region" description="Helical" evidence="5">
    <location>
        <begin position="141"/>
        <end position="159"/>
    </location>
</feature>
<feature type="compositionally biased region" description="Acidic residues" evidence="4">
    <location>
        <begin position="30"/>
        <end position="39"/>
    </location>
</feature>
<evidence type="ECO:0000313" key="6">
    <source>
        <dbReference type="EMBL" id="THG98186.1"/>
    </source>
</evidence>
<dbReference type="AlphaFoldDB" id="A0A4S4KJQ4"/>
<dbReference type="EMBL" id="SGPJ01000131">
    <property type="protein sequence ID" value="THG98186.1"/>
    <property type="molecule type" value="Genomic_DNA"/>
</dbReference>
<feature type="repeat" description="WD" evidence="3">
    <location>
        <begin position="190"/>
        <end position="223"/>
    </location>
</feature>
<dbReference type="InterPro" id="IPR015943">
    <property type="entry name" value="WD40/YVTN_repeat-like_dom_sf"/>
</dbReference>
<keyword evidence="5" id="KW-0812">Transmembrane</keyword>
<dbReference type="PANTHER" id="PTHR10971">
    <property type="entry name" value="MRNA EXPORT FACTOR AND BUB3"/>
    <property type="match status" value="1"/>
</dbReference>
<dbReference type="PROSITE" id="PS50082">
    <property type="entry name" value="WD_REPEATS_2"/>
    <property type="match status" value="2"/>
</dbReference>
<dbReference type="InterPro" id="IPR036322">
    <property type="entry name" value="WD40_repeat_dom_sf"/>
</dbReference>
<dbReference type="InterPro" id="IPR001680">
    <property type="entry name" value="WD40_rpt"/>
</dbReference>
<feature type="repeat" description="WD" evidence="3">
    <location>
        <begin position="267"/>
        <end position="301"/>
    </location>
</feature>
<dbReference type="SUPFAM" id="SSF50978">
    <property type="entry name" value="WD40 repeat-like"/>
    <property type="match status" value="1"/>
</dbReference>
<keyword evidence="1 3" id="KW-0853">WD repeat</keyword>
<protein>
    <submittedName>
        <fullName evidence="6">Uncharacterized protein</fullName>
    </submittedName>
</protein>
<feature type="compositionally biased region" description="Basic and acidic residues" evidence="4">
    <location>
        <begin position="50"/>
        <end position="68"/>
    </location>
</feature>
<gene>
    <name evidence="6" type="ORF">EW026_g3954</name>
</gene>